<proteinExistence type="predicted"/>
<feature type="compositionally biased region" description="Basic and acidic residues" evidence="1">
    <location>
        <begin position="199"/>
        <end position="231"/>
    </location>
</feature>
<evidence type="ECO:0000313" key="3">
    <source>
        <dbReference type="RefSeq" id="XP_003737389.1"/>
    </source>
</evidence>
<dbReference type="GeneID" id="100905652"/>
<sequence length="486" mass="55033">MAASHHHQQNHHMNNIHRSTASMANTACTMNEGDEDDDLAALRNAALQTLEQRKLKKEPRALIVQRNNVLVIEPQDNVNDFRNTEEHEVVRPAPSKKGRFERFEDSAASEDESCNESLLDELFKETEETTARTEALETESPDEDSQEPTVTVADGDVDRMEDEDCLLLQAEDDMDDLFVDPVVPEAVVASQPSSNSPGPEKRRSEEVFKEREHAEKNRSRNRHDEYRKELSPETTPRYARRERSARIDKKENRERKSKASRDDDKSDVTEKRKRSRSREKDKSKRKSSRKPSPKPERPSSNSKIEVRAQSKSSKPRTHTDSDNNISEVDRERLEARKKKFLQKELKPSQKVISLKKSPTSKVEDTDDSRRVQDRLGEPVKEPKLSVKRFSPKNEDTGDSLSKPTILSRLGPPPASRGSIKDRIGHISTNSSSPPRTVQSGADAAQVKFKVRNRPTLDPKLKIHINLGGTLSTGSSSSKSKKVVCLE</sequence>
<dbReference type="KEGG" id="goe:100905506"/>
<feature type="compositionally biased region" description="Basic and acidic residues" evidence="1">
    <location>
        <begin position="361"/>
        <end position="384"/>
    </location>
</feature>
<feature type="compositionally biased region" description="Low complexity" evidence="1">
    <location>
        <begin position="466"/>
        <end position="477"/>
    </location>
</feature>
<feature type="compositionally biased region" description="Basic and acidic residues" evidence="1">
    <location>
        <begin position="126"/>
        <end position="135"/>
    </location>
</feature>
<organism evidence="2 3">
    <name type="scientific">Galendromus occidentalis</name>
    <name type="common">western predatory mite</name>
    <dbReference type="NCBI Taxonomy" id="34638"/>
    <lineage>
        <taxon>Eukaryota</taxon>
        <taxon>Metazoa</taxon>
        <taxon>Ecdysozoa</taxon>
        <taxon>Arthropoda</taxon>
        <taxon>Chelicerata</taxon>
        <taxon>Arachnida</taxon>
        <taxon>Acari</taxon>
        <taxon>Parasitiformes</taxon>
        <taxon>Mesostigmata</taxon>
        <taxon>Gamasina</taxon>
        <taxon>Phytoseioidea</taxon>
        <taxon>Phytoseiidae</taxon>
        <taxon>Typhlodrominae</taxon>
        <taxon>Galendromus</taxon>
    </lineage>
</organism>
<feature type="region of interest" description="Disordered" evidence="1">
    <location>
        <begin position="177"/>
        <end position="441"/>
    </location>
</feature>
<name>A0AAJ6QM77_9ACAR</name>
<dbReference type="KEGG" id="goe:100905652"/>
<gene>
    <name evidence="3" type="primary">LOC100905506</name>
    <name evidence="4" type="synonym">LOC100905652</name>
</gene>
<dbReference type="GeneID" id="100905506"/>
<keyword evidence="2" id="KW-1185">Reference proteome</keyword>
<feature type="region of interest" description="Disordered" evidence="1">
    <location>
        <begin position="466"/>
        <end position="486"/>
    </location>
</feature>
<feature type="compositionally biased region" description="Basic residues" evidence="1">
    <location>
        <begin position="271"/>
        <end position="292"/>
    </location>
</feature>
<reference evidence="3 4" key="1">
    <citation type="submission" date="2025-04" db="UniProtKB">
        <authorList>
            <consortium name="RefSeq"/>
        </authorList>
    </citation>
    <scope>IDENTIFICATION</scope>
</reference>
<dbReference type="RefSeq" id="XP_003737389.1">
    <property type="nucleotide sequence ID" value="XM_003737341.2"/>
</dbReference>
<feature type="compositionally biased region" description="Basic and acidic residues" evidence="1">
    <location>
        <begin position="317"/>
        <end position="334"/>
    </location>
</feature>
<feature type="compositionally biased region" description="Polar residues" evidence="1">
    <location>
        <begin position="426"/>
        <end position="439"/>
    </location>
</feature>
<dbReference type="AlphaFoldDB" id="A0AAJ6QM77"/>
<dbReference type="RefSeq" id="XP_003737390.1">
    <property type="nucleotide sequence ID" value="XM_003737342.2"/>
</dbReference>
<feature type="compositionally biased region" description="Basic and acidic residues" evidence="1">
    <location>
        <begin position="239"/>
        <end position="270"/>
    </location>
</feature>
<dbReference type="Proteomes" id="UP000694867">
    <property type="component" value="Unplaced"/>
</dbReference>
<evidence type="ECO:0000313" key="4">
    <source>
        <dbReference type="RefSeq" id="XP_003737390.1"/>
    </source>
</evidence>
<protein>
    <submittedName>
        <fullName evidence="3 4">Vicilin-like seed storage protein At2g18540</fullName>
    </submittedName>
</protein>
<feature type="compositionally biased region" description="Acidic residues" evidence="1">
    <location>
        <begin position="136"/>
        <end position="146"/>
    </location>
</feature>
<evidence type="ECO:0000256" key="1">
    <source>
        <dbReference type="SAM" id="MobiDB-lite"/>
    </source>
</evidence>
<feature type="region of interest" description="Disordered" evidence="1">
    <location>
        <begin position="126"/>
        <end position="164"/>
    </location>
</feature>
<accession>A0AAJ6QM77</accession>
<evidence type="ECO:0000313" key="2">
    <source>
        <dbReference type="Proteomes" id="UP000694867"/>
    </source>
</evidence>